<evidence type="ECO:0000259" key="8">
    <source>
        <dbReference type="PROSITE" id="PS50188"/>
    </source>
</evidence>
<dbReference type="GO" id="GO:0005737">
    <property type="term" value="C:cytoplasm"/>
    <property type="evidence" value="ECO:0007669"/>
    <property type="project" value="TreeGrafter"/>
</dbReference>
<evidence type="ECO:0000313" key="10">
    <source>
        <dbReference type="Proteomes" id="UP001146120"/>
    </source>
</evidence>
<dbReference type="Pfam" id="PF00622">
    <property type="entry name" value="SPRY"/>
    <property type="match status" value="1"/>
</dbReference>
<gene>
    <name evidence="9" type="ORF">N0F65_011211</name>
</gene>
<keyword evidence="10" id="KW-1185">Reference proteome</keyword>
<comment type="catalytic activity">
    <reaction evidence="7">
        <text>[thioredoxin]-disulfide + L-methionine + H2O = L-methionine (S)-S-oxide + [thioredoxin]-dithiol</text>
        <dbReference type="Rhea" id="RHEA:19993"/>
        <dbReference type="Rhea" id="RHEA-COMP:10698"/>
        <dbReference type="Rhea" id="RHEA-COMP:10700"/>
        <dbReference type="ChEBI" id="CHEBI:15377"/>
        <dbReference type="ChEBI" id="CHEBI:29950"/>
        <dbReference type="ChEBI" id="CHEBI:50058"/>
        <dbReference type="ChEBI" id="CHEBI:57844"/>
        <dbReference type="ChEBI" id="CHEBI:58772"/>
        <dbReference type="EC" id="1.8.4.11"/>
    </reaction>
</comment>
<dbReference type="EMBL" id="DAKRPA010000164">
    <property type="protein sequence ID" value="DAZ96534.1"/>
    <property type="molecule type" value="Genomic_DNA"/>
</dbReference>
<dbReference type="InterPro" id="IPR036509">
    <property type="entry name" value="Met_Sox_Rdtase_MsrA_sf"/>
</dbReference>
<evidence type="ECO:0000256" key="1">
    <source>
        <dbReference type="ARBA" id="ARBA00005591"/>
    </source>
</evidence>
<evidence type="ECO:0000313" key="9">
    <source>
        <dbReference type="EMBL" id="DAZ96534.1"/>
    </source>
</evidence>
<sequence>MTQDFIRVEFAWGHAFLHAHEVDTAPKFTFYAISKTERIKFLLPFPLTGLGSEMMVAVKEKLALDDNVALTLVQTDSINRHEIKPDMRISECTIGAGAQHPILVLQTPLVRFDSCQCSSVLVPFDGNTSITHTGIGYGSVFGNLEVHCGVKYWEVELLTTAGGDGVFLGVASPEFSLDSTTVMSRNSYWGFSCATGHRVHEIIDIYSQPCSDGDVFGVLLDMNHGRLSFYRNGRYLGIAFREIPAKRLHPVFTLTHTGQKLHLLSTSTPPLSIRASSTHTQQAMASNQADNNTHPGESVATFAAGCFWGVELAFQRLHGVLDTAVGYTNGHTKNPTYKQVCTGATGHAEAIRIKYDASQVSYQDLLKTFWKIHDPTTMNRQKNDVGTQYRSGIYYHNEDQRKEALASKEEHQKELSKPIVTEIEEAQEFWKAEEYHQQYLQKGGQCSDKGCATPIRCYG</sequence>
<proteinExistence type="inferred from homology"/>
<dbReference type="InterPro" id="IPR003877">
    <property type="entry name" value="SPRY_dom"/>
</dbReference>
<evidence type="ECO:0000256" key="4">
    <source>
        <dbReference type="ARBA" id="ARBA00030273"/>
    </source>
</evidence>
<dbReference type="NCBIfam" id="TIGR00401">
    <property type="entry name" value="msrA"/>
    <property type="match status" value="1"/>
</dbReference>
<dbReference type="GO" id="GO:0034599">
    <property type="term" value="P:cellular response to oxidative stress"/>
    <property type="evidence" value="ECO:0007669"/>
    <property type="project" value="TreeGrafter"/>
</dbReference>
<accession>A0AAV2YT36</accession>
<reference evidence="9" key="2">
    <citation type="journal article" date="2023" name="Microbiol Resour">
        <title>Decontamination and Annotation of the Draft Genome Sequence of the Oomycete Lagenidium giganteum ARSEF 373.</title>
        <authorList>
            <person name="Morgan W.R."/>
            <person name="Tartar A."/>
        </authorList>
    </citation>
    <scope>NUCLEOTIDE SEQUENCE</scope>
    <source>
        <strain evidence="9">ARSEF 373</strain>
    </source>
</reference>
<dbReference type="InterPro" id="IPR050162">
    <property type="entry name" value="MsrA_MetSO_reductase"/>
</dbReference>
<evidence type="ECO:0000256" key="7">
    <source>
        <dbReference type="ARBA" id="ARBA00048782"/>
    </source>
</evidence>
<comment type="caution">
    <text evidence="9">The sequence shown here is derived from an EMBL/GenBank/DDBJ whole genome shotgun (WGS) entry which is preliminary data.</text>
</comment>
<dbReference type="AlphaFoldDB" id="A0AAV2YT36"/>
<dbReference type="InterPro" id="IPR043136">
    <property type="entry name" value="B30.2/SPRY_sf"/>
</dbReference>
<dbReference type="EC" id="1.8.4.11" evidence="2"/>
<dbReference type="GO" id="GO:0008113">
    <property type="term" value="F:peptide-methionine (S)-S-oxide reductase activity"/>
    <property type="evidence" value="ECO:0007669"/>
    <property type="project" value="UniProtKB-EC"/>
</dbReference>
<dbReference type="PANTHER" id="PTHR42799">
    <property type="entry name" value="MITOCHONDRIAL PEPTIDE METHIONINE SULFOXIDE REDUCTASE"/>
    <property type="match status" value="1"/>
</dbReference>
<evidence type="ECO:0000256" key="5">
    <source>
        <dbReference type="ARBA" id="ARBA00030643"/>
    </source>
</evidence>
<dbReference type="FunFam" id="3.30.1060.10:FF:000002">
    <property type="entry name" value="Peptide methionine sulfoxide reductase"/>
    <property type="match status" value="1"/>
</dbReference>
<feature type="domain" description="B30.2/SPRY" evidence="8">
    <location>
        <begin position="89"/>
        <end position="270"/>
    </location>
</feature>
<evidence type="ECO:0000256" key="3">
    <source>
        <dbReference type="ARBA" id="ARBA00023002"/>
    </source>
</evidence>
<dbReference type="InterPro" id="IPR013320">
    <property type="entry name" value="ConA-like_dom_sf"/>
</dbReference>
<dbReference type="CDD" id="cd11709">
    <property type="entry name" value="SPRY"/>
    <property type="match status" value="1"/>
</dbReference>
<dbReference type="SMART" id="SM00449">
    <property type="entry name" value="SPRY"/>
    <property type="match status" value="1"/>
</dbReference>
<protein>
    <recommendedName>
        <fullName evidence="2">peptide-methionine (S)-S-oxide reductase</fullName>
        <ecNumber evidence="2">1.8.4.11</ecNumber>
    </recommendedName>
    <alternativeName>
        <fullName evidence="5">Peptide-methionine (S)-S-oxide reductase</fullName>
    </alternativeName>
    <alternativeName>
        <fullName evidence="4">Protein-methionine-S-oxide reductase</fullName>
    </alternativeName>
</protein>
<organism evidence="9 10">
    <name type="scientific">Lagenidium giganteum</name>
    <dbReference type="NCBI Taxonomy" id="4803"/>
    <lineage>
        <taxon>Eukaryota</taxon>
        <taxon>Sar</taxon>
        <taxon>Stramenopiles</taxon>
        <taxon>Oomycota</taxon>
        <taxon>Peronosporomycetes</taxon>
        <taxon>Pythiales</taxon>
        <taxon>Pythiaceae</taxon>
    </lineage>
</organism>
<keyword evidence="3" id="KW-0560">Oxidoreductase</keyword>
<dbReference type="PROSITE" id="PS50188">
    <property type="entry name" value="B302_SPRY"/>
    <property type="match status" value="1"/>
</dbReference>
<dbReference type="SUPFAM" id="SSF55068">
    <property type="entry name" value="Peptide methionine sulfoxide reductase"/>
    <property type="match status" value="1"/>
</dbReference>
<dbReference type="PANTHER" id="PTHR42799:SF2">
    <property type="entry name" value="MITOCHONDRIAL PEPTIDE METHIONINE SULFOXIDE REDUCTASE"/>
    <property type="match status" value="1"/>
</dbReference>
<comment type="catalytic activity">
    <reaction evidence="6">
        <text>L-methionyl-[protein] + [thioredoxin]-disulfide + H2O = L-methionyl-(S)-S-oxide-[protein] + [thioredoxin]-dithiol</text>
        <dbReference type="Rhea" id="RHEA:14217"/>
        <dbReference type="Rhea" id="RHEA-COMP:10698"/>
        <dbReference type="Rhea" id="RHEA-COMP:10700"/>
        <dbReference type="Rhea" id="RHEA-COMP:12313"/>
        <dbReference type="Rhea" id="RHEA-COMP:12315"/>
        <dbReference type="ChEBI" id="CHEBI:15377"/>
        <dbReference type="ChEBI" id="CHEBI:16044"/>
        <dbReference type="ChEBI" id="CHEBI:29950"/>
        <dbReference type="ChEBI" id="CHEBI:44120"/>
        <dbReference type="ChEBI" id="CHEBI:50058"/>
        <dbReference type="EC" id="1.8.4.11"/>
    </reaction>
</comment>
<comment type="similarity">
    <text evidence="1">Belongs to the MsrA Met sulfoxide reductase family.</text>
</comment>
<dbReference type="Gene3D" id="3.30.1060.10">
    <property type="entry name" value="Peptide methionine sulphoxide reductase MsrA"/>
    <property type="match status" value="1"/>
</dbReference>
<dbReference type="SUPFAM" id="SSF49899">
    <property type="entry name" value="Concanavalin A-like lectins/glucanases"/>
    <property type="match status" value="1"/>
</dbReference>
<dbReference type="InterPro" id="IPR001870">
    <property type="entry name" value="B30.2/SPRY"/>
</dbReference>
<evidence type="ECO:0000256" key="2">
    <source>
        <dbReference type="ARBA" id="ARBA00012502"/>
    </source>
</evidence>
<evidence type="ECO:0000256" key="6">
    <source>
        <dbReference type="ARBA" id="ARBA00047806"/>
    </source>
</evidence>
<reference evidence="9" key="1">
    <citation type="submission" date="2022-11" db="EMBL/GenBank/DDBJ databases">
        <authorList>
            <person name="Morgan W.R."/>
            <person name="Tartar A."/>
        </authorList>
    </citation>
    <scope>NUCLEOTIDE SEQUENCE</scope>
    <source>
        <strain evidence="9">ARSEF 373</strain>
    </source>
</reference>
<dbReference type="HAMAP" id="MF_01401">
    <property type="entry name" value="MsrA"/>
    <property type="match status" value="1"/>
</dbReference>
<name>A0AAV2YT36_9STRA</name>
<dbReference type="Gene3D" id="2.60.120.920">
    <property type="match status" value="1"/>
</dbReference>
<dbReference type="Pfam" id="PF01625">
    <property type="entry name" value="PMSR"/>
    <property type="match status" value="1"/>
</dbReference>
<dbReference type="InterPro" id="IPR002569">
    <property type="entry name" value="Met_Sox_Rdtase_MsrA_dom"/>
</dbReference>
<dbReference type="Proteomes" id="UP001146120">
    <property type="component" value="Unassembled WGS sequence"/>
</dbReference>